<comment type="caution">
    <text evidence="2">The sequence shown here is derived from an EMBL/GenBank/DDBJ whole genome shotgun (WGS) entry which is preliminary data.</text>
</comment>
<sequence length="347" mass="36486">MSTSNAAAPRCGAATRSGRPCQNRVPEPGERCRVHAGQPALEVTPEPSEKAAPHSEKAGSRARKSTRGRKSTPVHGRARNSAPKTPPPPRGARPRKATPPPPAGPTEAPIPETDAPTPQPDADASPAAAALSATGDPGTPDTATPEPGTAEPSASEAGAGEAGEPGSAQPGAGKAQPEPEPEVRDPRLDRAAQRCAPALANGAMEAVDALAVPYLGEAGWGQLRDSWRRENCALVAKVARQALESPARLHDAAGKLAAQVWIWLGRPWLEQMMVREVVKRLPVLGESQVRPVARVVQLAGIRLCHSHDGDLTHCPCFADLVEHEGERRPRQLLDAAPKGWDALARLR</sequence>
<reference evidence="3" key="1">
    <citation type="journal article" date="2019" name="Int. J. Syst. Evol. Microbiol.">
        <title>The Global Catalogue of Microorganisms (GCM) 10K type strain sequencing project: providing services to taxonomists for standard genome sequencing and annotation.</title>
        <authorList>
            <consortium name="The Broad Institute Genomics Platform"/>
            <consortium name="The Broad Institute Genome Sequencing Center for Infectious Disease"/>
            <person name="Wu L."/>
            <person name="Ma J."/>
        </authorList>
    </citation>
    <scope>NUCLEOTIDE SEQUENCE [LARGE SCALE GENOMIC DNA]</scope>
    <source>
        <strain evidence="3">JCM 9458</strain>
    </source>
</reference>
<name>A0ABP6SVM4_9ACTN</name>
<proteinExistence type="predicted"/>
<evidence type="ECO:0000256" key="1">
    <source>
        <dbReference type="SAM" id="MobiDB-lite"/>
    </source>
</evidence>
<evidence type="ECO:0000313" key="3">
    <source>
        <dbReference type="Proteomes" id="UP001501676"/>
    </source>
</evidence>
<organism evidence="2 3">
    <name type="scientific">Cryptosporangium minutisporangium</name>
    <dbReference type="NCBI Taxonomy" id="113569"/>
    <lineage>
        <taxon>Bacteria</taxon>
        <taxon>Bacillati</taxon>
        <taxon>Actinomycetota</taxon>
        <taxon>Actinomycetes</taxon>
        <taxon>Cryptosporangiales</taxon>
        <taxon>Cryptosporangiaceae</taxon>
        <taxon>Cryptosporangium</taxon>
    </lineage>
</organism>
<keyword evidence="3" id="KW-1185">Reference proteome</keyword>
<feature type="compositionally biased region" description="Basic and acidic residues" evidence="1">
    <location>
        <begin position="47"/>
        <end position="59"/>
    </location>
</feature>
<evidence type="ECO:0000313" key="2">
    <source>
        <dbReference type="EMBL" id="GAA3386636.1"/>
    </source>
</evidence>
<gene>
    <name evidence="2" type="ORF">GCM10020369_25420</name>
</gene>
<feature type="compositionally biased region" description="Low complexity" evidence="1">
    <location>
        <begin position="105"/>
        <end position="173"/>
    </location>
</feature>
<dbReference type="Proteomes" id="UP001501676">
    <property type="component" value="Unassembled WGS sequence"/>
</dbReference>
<feature type="compositionally biased region" description="Pro residues" evidence="1">
    <location>
        <begin position="84"/>
        <end position="104"/>
    </location>
</feature>
<protein>
    <submittedName>
        <fullName evidence="2">Uncharacterized protein</fullName>
    </submittedName>
</protein>
<feature type="compositionally biased region" description="Basic residues" evidence="1">
    <location>
        <begin position="60"/>
        <end position="78"/>
    </location>
</feature>
<dbReference type="EMBL" id="BAAAYN010000017">
    <property type="protein sequence ID" value="GAA3386636.1"/>
    <property type="molecule type" value="Genomic_DNA"/>
</dbReference>
<feature type="region of interest" description="Disordered" evidence="1">
    <location>
        <begin position="1"/>
        <end position="186"/>
    </location>
</feature>
<accession>A0ABP6SVM4</accession>